<feature type="transmembrane region" description="Helical" evidence="6">
    <location>
        <begin position="349"/>
        <end position="370"/>
    </location>
</feature>
<dbReference type="Pfam" id="PF13520">
    <property type="entry name" value="AA_permease_2"/>
    <property type="match status" value="2"/>
</dbReference>
<dbReference type="EMBL" id="GL988041">
    <property type="protein sequence ID" value="EGS20927.1"/>
    <property type="molecule type" value="Genomic_DNA"/>
</dbReference>
<dbReference type="GO" id="GO:0015179">
    <property type="term" value="F:L-amino acid transmembrane transporter activity"/>
    <property type="evidence" value="ECO:0007669"/>
    <property type="project" value="TreeGrafter"/>
</dbReference>
<dbReference type="eggNOG" id="KOG1287">
    <property type="taxonomic scope" value="Eukaryota"/>
</dbReference>
<name>G0S772_CHATD</name>
<dbReference type="OrthoDB" id="5982228at2759"/>
<dbReference type="InterPro" id="IPR002293">
    <property type="entry name" value="AA/rel_permease1"/>
</dbReference>
<dbReference type="GeneID" id="18256804"/>
<keyword evidence="8" id="KW-1185">Reference proteome</keyword>
<reference evidence="7 8" key="1">
    <citation type="journal article" date="2011" name="Cell">
        <title>Insight into structure and assembly of the nuclear pore complex by utilizing the genome of a eukaryotic thermophile.</title>
        <authorList>
            <person name="Amlacher S."/>
            <person name="Sarges P."/>
            <person name="Flemming D."/>
            <person name="van Noort V."/>
            <person name="Kunze R."/>
            <person name="Devos D.P."/>
            <person name="Arumugam M."/>
            <person name="Bork P."/>
            <person name="Hurt E."/>
        </authorList>
    </citation>
    <scope>NUCLEOTIDE SEQUENCE [LARGE SCALE GENOMIC DNA]</scope>
    <source>
        <strain evidence="8">DSM 1495 / CBS 144.50 / IMI 039719</strain>
    </source>
</reference>
<organism evidence="8">
    <name type="scientific">Chaetomium thermophilum (strain DSM 1495 / CBS 144.50 / IMI 039719)</name>
    <name type="common">Thermochaetoides thermophila</name>
    <dbReference type="NCBI Taxonomy" id="759272"/>
    <lineage>
        <taxon>Eukaryota</taxon>
        <taxon>Fungi</taxon>
        <taxon>Dikarya</taxon>
        <taxon>Ascomycota</taxon>
        <taxon>Pezizomycotina</taxon>
        <taxon>Sordariomycetes</taxon>
        <taxon>Sordariomycetidae</taxon>
        <taxon>Sordariales</taxon>
        <taxon>Chaetomiaceae</taxon>
        <taxon>Thermochaetoides</taxon>
    </lineage>
</organism>
<protein>
    <recommendedName>
        <fullName evidence="9">High-affinity methionine permease</fullName>
    </recommendedName>
</protein>
<keyword evidence="2 6" id="KW-0812">Transmembrane</keyword>
<evidence type="ECO:0000256" key="1">
    <source>
        <dbReference type="ARBA" id="ARBA00004141"/>
    </source>
</evidence>
<feature type="transmembrane region" description="Helical" evidence="6">
    <location>
        <begin position="415"/>
        <end position="437"/>
    </location>
</feature>
<dbReference type="PANTHER" id="PTHR11785">
    <property type="entry name" value="AMINO ACID TRANSPORTER"/>
    <property type="match status" value="1"/>
</dbReference>
<dbReference type="OMA" id="YPGTWIN"/>
<feature type="transmembrane region" description="Helical" evidence="6">
    <location>
        <begin position="449"/>
        <end position="469"/>
    </location>
</feature>
<feature type="transmembrane region" description="Helical" evidence="6">
    <location>
        <begin position="203"/>
        <end position="226"/>
    </location>
</feature>
<evidence type="ECO:0008006" key="9">
    <source>
        <dbReference type="Google" id="ProtNLM"/>
    </source>
</evidence>
<proteinExistence type="predicted"/>
<dbReference type="Gene3D" id="1.20.1740.10">
    <property type="entry name" value="Amino acid/polyamine transporter I"/>
    <property type="match status" value="1"/>
</dbReference>
<dbReference type="KEGG" id="cthr:CTHT_0027660"/>
<feature type="transmembrane region" description="Helical" evidence="6">
    <location>
        <begin position="382"/>
        <end position="403"/>
    </location>
</feature>
<dbReference type="InterPro" id="IPR050598">
    <property type="entry name" value="AminoAcid_Transporter"/>
</dbReference>
<comment type="subcellular location">
    <subcellularLocation>
        <location evidence="1">Membrane</location>
        <topology evidence="1">Multi-pass membrane protein</topology>
    </subcellularLocation>
</comment>
<sequence>MAKNFEKLTGQPTAWCNEVASYELTREGLLPLKAKQLRTSANLNRGLAKPLSSSFVTRKAPEPLPCRSIPAACAKHHMAMEDDSDYKSIHSRAGHDDPGSSIAVSEVLDGYDILLEEGGGSRTIGVTGAVFLILNKMIGTGIFSTPSSIFASTGSVGISLLLWAAAGLLTLSGLSVYLSFGLAIPLSGGEKNYLERVFRRPRYLAMSIFAVQMVLLGFSAGNSLAFGRYKGWENANYVMGELKNPRRTLKIAAPLAVIGVTVLYVLANVAYFAAIPKAELAKSEVIVAGLFFRNMFGESTAARSLPAFVALSNIGNVLAVSFAHSRVNQELAREGLLPWSKFWASSKPYGTPAASLFLHWIVTIIVLIAPPPGPAYNFLVNLYTYPGAWINTFVAGGLIYLQYSKSENWSSPWRTRLPVAVTFLLLNLFLVITPFIPPNGDWNADGYPYYAFPLVGTGVLLLGVVYWLVWTNILPRYGVHVTLGRKRSEFEVVVSEIDVTPSQVERRGPNWTKQPLLGERSGQGSAYGSVNL</sequence>
<evidence type="ECO:0000313" key="7">
    <source>
        <dbReference type="EMBL" id="EGS20927.1"/>
    </source>
</evidence>
<dbReference type="PANTHER" id="PTHR11785:SF382">
    <property type="entry name" value="LOW-AFFINITY METHIONINE PERMEASE"/>
    <property type="match status" value="1"/>
</dbReference>
<keyword evidence="4 6" id="KW-0472">Membrane</keyword>
<dbReference type="Proteomes" id="UP000008066">
    <property type="component" value="Unassembled WGS sequence"/>
</dbReference>
<evidence type="ECO:0000256" key="5">
    <source>
        <dbReference type="SAM" id="MobiDB-lite"/>
    </source>
</evidence>
<accession>G0S772</accession>
<evidence type="ECO:0000256" key="3">
    <source>
        <dbReference type="ARBA" id="ARBA00022989"/>
    </source>
</evidence>
<evidence type="ECO:0000256" key="6">
    <source>
        <dbReference type="SAM" id="Phobius"/>
    </source>
</evidence>
<evidence type="ECO:0000313" key="8">
    <source>
        <dbReference type="Proteomes" id="UP000008066"/>
    </source>
</evidence>
<dbReference type="HOGENOM" id="CLU_511903_0_0_1"/>
<feature type="compositionally biased region" description="Polar residues" evidence="5">
    <location>
        <begin position="522"/>
        <end position="532"/>
    </location>
</feature>
<feature type="transmembrane region" description="Helical" evidence="6">
    <location>
        <begin position="251"/>
        <end position="274"/>
    </location>
</feature>
<evidence type="ECO:0000256" key="4">
    <source>
        <dbReference type="ARBA" id="ARBA00023136"/>
    </source>
</evidence>
<feature type="transmembrane region" description="Helical" evidence="6">
    <location>
        <begin position="160"/>
        <end position="182"/>
    </location>
</feature>
<dbReference type="STRING" id="759272.G0S772"/>
<keyword evidence="3 6" id="KW-1133">Transmembrane helix</keyword>
<dbReference type="AlphaFoldDB" id="G0S772"/>
<gene>
    <name evidence="7" type="ORF">CTHT_0027660</name>
</gene>
<evidence type="ECO:0000256" key="2">
    <source>
        <dbReference type="ARBA" id="ARBA00022692"/>
    </source>
</evidence>
<dbReference type="RefSeq" id="XP_006693223.1">
    <property type="nucleotide sequence ID" value="XM_006693160.1"/>
</dbReference>
<dbReference type="GO" id="GO:0016020">
    <property type="term" value="C:membrane"/>
    <property type="evidence" value="ECO:0007669"/>
    <property type="project" value="UniProtKB-SubCell"/>
</dbReference>
<feature type="region of interest" description="Disordered" evidence="5">
    <location>
        <begin position="505"/>
        <end position="532"/>
    </location>
</feature>